<organism evidence="1 2">
    <name type="scientific">Janthinobacterium lividum</name>
    <dbReference type="NCBI Taxonomy" id="29581"/>
    <lineage>
        <taxon>Bacteria</taxon>
        <taxon>Pseudomonadati</taxon>
        <taxon>Pseudomonadota</taxon>
        <taxon>Betaproteobacteria</taxon>
        <taxon>Burkholderiales</taxon>
        <taxon>Oxalobacteraceae</taxon>
        <taxon>Janthinobacterium</taxon>
    </lineage>
</organism>
<protein>
    <submittedName>
        <fullName evidence="1">Uncharacterized protein</fullName>
    </submittedName>
</protein>
<proteinExistence type="predicted"/>
<comment type="caution">
    <text evidence="1">The sequence shown here is derived from an EMBL/GenBank/DDBJ whole genome shotgun (WGS) entry which is preliminary data.</text>
</comment>
<dbReference type="InterPro" id="IPR010985">
    <property type="entry name" value="Ribbon_hlx_hlx"/>
</dbReference>
<accession>A0A1S1U4F3</accession>
<dbReference type="RefSeq" id="WP_071078527.1">
    <property type="nucleotide sequence ID" value="NZ_LFKP01000010.1"/>
</dbReference>
<dbReference type="EMBL" id="LFKP01000010">
    <property type="protein sequence ID" value="OHV95320.1"/>
    <property type="molecule type" value="Genomic_DNA"/>
</dbReference>
<gene>
    <name evidence="1" type="ORF">AKG95_19215</name>
</gene>
<evidence type="ECO:0000313" key="2">
    <source>
        <dbReference type="Proteomes" id="UP000179840"/>
    </source>
</evidence>
<dbReference type="Proteomes" id="UP000179840">
    <property type="component" value="Unassembled WGS sequence"/>
</dbReference>
<dbReference type="AlphaFoldDB" id="A0A1S1U4F3"/>
<sequence>MAQLKTQVVSVRVEPQIKAALQAAADKERRSLANMIEVMVMTYCQGSGVVVEDTGSQDSSSEKASKNS</sequence>
<evidence type="ECO:0000313" key="1">
    <source>
        <dbReference type="EMBL" id="OHV95320.1"/>
    </source>
</evidence>
<name>A0A1S1U4F3_9BURK</name>
<reference evidence="1 2" key="1">
    <citation type="submission" date="2015-06" db="EMBL/GenBank/DDBJ databases">
        <title>Draft genome sequencing of a biphenyl-degrading bacterium, Janthinobacterium lividum MEG1.</title>
        <authorList>
            <person name="Shimodaira J."/>
            <person name="Hatta T."/>
        </authorList>
    </citation>
    <scope>NUCLEOTIDE SEQUENCE [LARGE SCALE GENOMIC DNA]</scope>
    <source>
        <strain evidence="1 2">MEG1</strain>
    </source>
</reference>
<dbReference type="SUPFAM" id="SSF47598">
    <property type="entry name" value="Ribbon-helix-helix"/>
    <property type="match status" value="1"/>
</dbReference>
<dbReference type="GO" id="GO:0006355">
    <property type="term" value="P:regulation of DNA-templated transcription"/>
    <property type="evidence" value="ECO:0007669"/>
    <property type="project" value="InterPro"/>
</dbReference>